<gene>
    <name evidence="1" type="ORF">VNO78_10662</name>
</gene>
<comment type="caution">
    <text evidence="1">The sequence shown here is derived from an EMBL/GenBank/DDBJ whole genome shotgun (WGS) entry which is preliminary data.</text>
</comment>
<evidence type="ECO:0000313" key="2">
    <source>
        <dbReference type="Proteomes" id="UP001386955"/>
    </source>
</evidence>
<protein>
    <submittedName>
        <fullName evidence="1">Uncharacterized protein</fullName>
    </submittedName>
</protein>
<organism evidence="1 2">
    <name type="scientific">Psophocarpus tetragonolobus</name>
    <name type="common">Winged bean</name>
    <name type="synonym">Dolichos tetragonolobus</name>
    <dbReference type="NCBI Taxonomy" id="3891"/>
    <lineage>
        <taxon>Eukaryota</taxon>
        <taxon>Viridiplantae</taxon>
        <taxon>Streptophyta</taxon>
        <taxon>Embryophyta</taxon>
        <taxon>Tracheophyta</taxon>
        <taxon>Spermatophyta</taxon>
        <taxon>Magnoliopsida</taxon>
        <taxon>eudicotyledons</taxon>
        <taxon>Gunneridae</taxon>
        <taxon>Pentapetalae</taxon>
        <taxon>rosids</taxon>
        <taxon>fabids</taxon>
        <taxon>Fabales</taxon>
        <taxon>Fabaceae</taxon>
        <taxon>Papilionoideae</taxon>
        <taxon>50 kb inversion clade</taxon>
        <taxon>NPAAA clade</taxon>
        <taxon>indigoferoid/millettioid clade</taxon>
        <taxon>Phaseoleae</taxon>
        <taxon>Psophocarpus</taxon>
    </lineage>
</organism>
<keyword evidence="2" id="KW-1185">Reference proteome</keyword>
<reference evidence="1 2" key="1">
    <citation type="submission" date="2024-01" db="EMBL/GenBank/DDBJ databases">
        <title>The genomes of 5 underutilized Papilionoideae crops provide insights into root nodulation and disease resistanc.</title>
        <authorList>
            <person name="Jiang F."/>
        </authorList>
    </citation>
    <scope>NUCLEOTIDE SEQUENCE [LARGE SCALE GENOMIC DNA]</scope>
    <source>
        <strain evidence="1">DUOXIRENSHENG_FW03</strain>
        <tissue evidence="1">Leaves</tissue>
    </source>
</reference>
<evidence type="ECO:0000313" key="1">
    <source>
        <dbReference type="EMBL" id="KAK7399479.1"/>
    </source>
</evidence>
<dbReference type="Proteomes" id="UP001386955">
    <property type="component" value="Unassembled WGS sequence"/>
</dbReference>
<name>A0AAN9SK50_PSOTE</name>
<accession>A0AAN9SK50</accession>
<dbReference type="AlphaFoldDB" id="A0AAN9SK50"/>
<dbReference type="EMBL" id="JAYMYS010000003">
    <property type="protein sequence ID" value="KAK7399479.1"/>
    <property type="molecule type" value="Genomic_DNA"/>
</dbReference>
<proteinExistence type="predicted"/>
<sequence length="113" mass="12471">MTKQSSPRPPDGHSTFSSKQAFSLAKSVLAAFASFNNITPTIFYHTKNGGKAVGFCTSPLHRFQNDQLLCSHGLQLLPTRQLYPQLDAESLSFLRVKVVVMRNANTNFGSKLL</sequence>